<keyword evidence="4" id="KW-0597">Phosphoprotein</keyword>
<evidence type="ECO:0000256" key="7">
    <source>
        <dbReference type="ARBA" id="ARBA00022777"/>
    </source>
</evidence>
<dbReference type="InterPro" id="IPR003661">
    <property type="entry name" value="HisK_dim/P_dom"/>
</dbReference>
<evidence type="ECO:0000256" key="12">
    <source>
        <dbReference type="SAM" id="Phobius"/>
    </source>
</evidence>
<keyword evidence="5" id="KW-0808">Transferase</keyword>
<dbReference type="Pfam" id="PF00512">
    <property type="entry name" value="HisKA"/>
    <property type="match status" value="1"/>
</dbReference>
<dbReference type="InterPro" id="IPR004358">
    <property type="entry name" value="Sig_transdc_His_kin-like_C"/>
</dbReference>
<evidence type="ECO:0000256" key="2">
    <source>
        <dbReference type="ARBA" id="ARBA00004236"/>
    </source>
</evidence>
<evidence type="ECO:0000256" key="4">
    <source>
        <dbReference type="ARBA" id="ARBA00022553"/>
    </source>
</evidence>
<dbReference type="EC" id="2.7.13.3" evidence="3"/>
<dbReference type="PROSITE" id="PS50885">
    <property type="entry name" value="HAMP"/>
    <property type="match status" value="1"/>
</dbReference>
<dbReference type="InterPro" id="IPR003660">
    <property type="entry name" value="HAMP_dom"/>
</dbReference>
<evidence type="ECO:0000256" key="3">
    <source>
        <dbReference type="ARBA" id="ARBA00012438"/>
    </source>
</evidence>
<evidence type="ECO:0000259" key="14">
    <source>
        <dbReference type="PROSITE" id="PS50885"/>
    </source>
</evidence>
<keyword evidence="8 12" id="KW-1133">Transmembrane helix</keyword>
<dbReference type="SMART" id="SM00388">
    <property type="entry name" value="HisKA"/>
    <property type="match status" value="1"/>
</dbReference>
<keyword evidence="7 15" id="KW-0418">Kinase</keyword>
<feature type="domain" description="HAMP" evidence="14">
    <location>
        <begin position="220"/>
        <end position="273"/>
    </location>
</feature>
<dbReference type="SUPFAM" id="SSF47384">
    <property type="entry name" value="Homodimeric domain of signal transducing histidine kinase"/>
    <property type="match status" value="1"/>
</dbReference>
<keyword evidence="9" id="KW-0902">Two-component regulatory system</keyword>
<evidence type="ECO:0000256" key="10">
    <source>
        <dbReference type="ARBA" id="ARBA00023136"/>
    </source>
</evidence>
<dbReference type="InterPro" id="IPR003594">
    <property type="entry name" value="HATPase_dom"/>
</dbReference>
<reference evidence="16" key="1">
    <citation type="journal article" date="2019" name="Int. J. Syst. Evol. Microbiol.">
        <title>The Global Catalogue of Microorganisms (GCM) 10K type strain sequencing project: providing services to taxonomists for standard genome sequencing and annotation.</title>
        <authorList>
            <consortium name="The Broad Institute Genomics Platform"/>
            <consortium name="The Broad Institute Genome Sequencing Center for Infectious Disease"/>
            <person name="Wu L."/>
            <person name="Ma J."/>
        </authorList>
    </citation>
    <scope>NUCLEOTIDE SEQUENCE [LARGE SCALE GENOMIC DNA]</scope>
    <source>
        <strain evidence="16">CGMCC 1.15809</strain>
    </source>
</reference>
<evidence type="ECO:0000256" key="1">
    <source>
        <dbReference type="ARBA" id="ARBA00000085"/>
    </source>
</evidence>
<evidence type="ECO:0000256" key="11">
    <source>
        <dbReference type="SAM" id="MobiDB-lite"/>
    </source>
</evidence>
<keyword evidence="16" id="KW-1185">Reference proteome</keyword>
<dbReference type="PROSITE" id="PS50109">
    <property type="entry name" value="HIS_KIN"/>
    <property type="match status" value="1"/>
</dbReference>
<dbReference type="InterPro" id="IPR050428">
    <property type="entry name" value="TCS_sensor_his_kinase"/>
</dbReference>
<evidence type="ECO:0000256" key="8">
    <source>
        <dbReference type="ARBA" id="ARBA00022989"/>
    </source>
</evidence>
<dbReference type="PANTHER" id="PTHR45436:SF5">
    <property type="entry name" value="SENSOR HISTIDINE KINASE TRCS"/>
    <property type="match status" value="1"/>
</dbReference>
<dbReference type="PRINTS" id="PR00344">
    <property type="entry name" value="BCTRLSENSOR"/>
</dbReference>
<dbReference type="PANTHER" id="PTHR45436">
    <property type="entry name" value="SENSOR HISTIDINE KINASE YKOH"/>
    <property type="match status" value="1"/>
</dbReference>
<dbReference type="RefSeq" id="WP_386459408.1">
    <property type="nucleotide sequence ID" value="NZ_BAAAWG010000004.1"/>
</dbReference>
<evidence type="ECO:0000256" key="9">
    <source>
        <dbReference type="ARBA" id="ARBA00023012"/>
    </source>
</evidence>
<feature type="transmembrane region" description="Helical" evidence="12">
    <location>
        <begin position="196"/>
        <end position="219"/>
    </location>
</feature>
<dbReference type="SMART" id="SM00304">
    <property type="entry name" value="HAMP"/>
    <property type="match status" value="1"/>
</dbReference>
<comment type="catalytic activity">
    <reaction evidence="1">
        <text>ATP + protein L-histidine = ADP + protein N-phospho-L-histidine.</text>
        <dbReference type="EC" id="2.7.13.3"/>
    </reaction>
</comment>
<dbReference type="SUPFAM" id="SSF158472">
    <property type="entry name" value="HAMP domain-like"/>
    <property type="match status" value="1"/>
</dbReference>
<dbReference type="Proteomes" id="UP001596241">
    <property type="component" value="Unassembled WGS sequence"/>
</dbReference>
<dbReference type="GO" id="GO:0016301">
    <property type="term" value="F:kinase activity"/>
    <property type="evidence" value="ECO:0007669"/>
    <property type="project" value="UniProtKB-KW"/>
</dbReference>
<name>A0ABW1FG31_9ACTN</name>
<accession>A0ABW1FG31</accession>
<keyword evidence="6 12" id="KW-0812">Transmembrane</keyword>
<keyword evidence="10 12" id="KW-0472">Membrane</keyword>
<dbReference type="CDD" id="cd06225">
    <property type="entry name" value="HAMP"/>
    <property type="match status" value="1"/>
</dbReference>
<dbReference type="Pfam" id="PF00672">
    <property type="entry name" value="HAMP"/>
    <property type="match status" value="1"/>
</dbReference>
<feature type="compositionally biased region" description="Gly residues" evidence="11">
    <location>
        <begin position="474"/>
        <end position="484"/>
    </location>
</feature>
<comment type="subcellular location">
    <subcellularLocation>
        <location evidence="2">Cell membrane</location>
    </subcellularLocation>
</comment>
<dbReference type="Gene3D" id="1.10.287.130">
    <property type="match status" value="1"/>
</dbReference>
<gene>
    <name evidence="15" type="ORF">ACFP3M_10380</name>
</gene>
<evidence type="ECO:0000259" key="13">
    <source>
        <dbReference type="PROSITE" id="PS50109"/>
    </source>
</evidence>
<sequence length="528" mass="54559">MTAQPPPPDAPDAPGGAFAAETAPGLLARAARRYRQLPLRSRLAMLTAVAVALAVAASAAACWLITRDRLTEQLDSTLRSVDVGQGYVQALKISCSGTADGQVAFQPTPYTVQLVSTSGDVCTSPEKEPIPAQRADVAVADGRLESAVHTTRAVDGTQMRVATLHYPGPITDARGNRIAVSVAAPMDQVTQPLNQLALVLLIVSGVGVLGAATAGLWVARAGLKPVDRLTDAAEHIARTEDLTIRIPDDGEDEIARLSRAFNSMTAALAASRELQRQLIADAGHELRTPLTSLRTNIDLLVRSERSGRPIPPADKEALLTSVKAQMGELASLIGDLQELSRTPDGGPGGAAVRVVALHDTVAAALERARLRGPTLTVTSDLAPWYVRAEPAALERAVVNLLDNAVKFSPAGGTVEVRLAAGELTVRDHGPGIAEDELPHVFARFWRSPSARSLPGSGLGLSIVARTAEQAGGGVLLRPAPGGGTEAVLTLPGAPTPPPAGPTAAGPEPTPPAPGPTPPGEPGESPGRS</sequence>
<dbReference type="Pfam" id="PF02518">
    <property type="entry name" value="HATPase_c"/>
    <property type="match status" value="1"/>
</dbReference>
<dbReference type="CDD" id="cd00082">
    <property type="entry name" value="HisKA"/>
    <property type="match status" value="1"/>
</dbReference>
<dbReference type="Gene3D" id="6.10.340.10">
    <property type="match status" value="1"/>
</dbReference>
<protein>
    <recommendedName>
        <fullName evidence="3">histidine kinase</fullName>
        <ecNumber evidence="3">2.7.13.3</ecNumber>
    </recommendedName>
</protein>
<dbReference type="SUPFAM" id="SSF55874">
    <property type="entry name" value="ATPase domain of HSP90 chaperone/DNA topoisomerase II/histidine kinase"/>
    <property type="match status" value="1"/>
</dbReference>
<dbReference type="EMBL" id="JBHSPW010000004">
    <property type="protein sequence ID" value="MFC5893220.1"/>
    <property type="molecule type" value="Genomic_DNA"/>
</dbReference>
<feature type="transmembrane region" description="Helical" evidence="12">
    <location>
        <begin position="43"/>
        <end position="66"/>
    </location>
</feature>
<organism evidence="15 16">
    <name type="scientific">Streptomyces ramulosus</name>
    <dbReference type="NCBI Taxonomy" id="47762"/>
    <lineage>
        <taxon>Bacteria</taxon>
        <taxon>Bacillati</taxon>
        <taxon>Actinomycetota</taxon>
        <taxon>Actinomycetes</taxon>
        <taxon>Kitasatosporales</taxon>
        <taxon>Streptomycetaceae</taxon>
        <taxon>Streptomyces</taxon>
    </lineage>
</organism>
<proteinExistence type="predicted"/>
<dbReference type="InterPro" id="IPR036097">
    <property type="entry name" value="HisK_dim/P_sf"/>
</dbReference>
<feature type="domain" description="Histidine kinase" evidence="13">
    <location>
        <begin position="281"/>
        <end position="494"/>
    </location>
</feature>
<evidence type="ECO:0000313" key="15">
    <source>
        <dbReference type="EMBL" id="MFC5893220.1"/>
    </source>
</evidence>
<feature type="compositionally biased region" description="Pro residues" evidence="11">
    <location>
        <begin position="507"/>
        <end position="520"/>
    </location>
</feature>
<feature type="region of interest" description="Disordered" evidence="11">
    <location>
        <begin position="474"/>
        <end position="528"/>
    </location>
</feature>
<evidence type="ECO:0000256" key="6">
    <source>
        <dbReference type="ARBA" id="ARBA00022692"/>
    </source>
</evidence>
<dbReference type="SMART" id="SM00387">
    <property type="entry name" value="HATPase_c"/>
    <property type="match status" value="1"/>
</dbReference>
<comment type="caution">
    <text evidence="15">The sequence shown here is derived from an EMBL/GenBank/DDBJ whole genome shotgun (WGS) entry which is preliminary data.</text>
</comment>
<dbReference type="Gene3D" id="3.30.565.10">
    <property type="entry name" value="Histidine kinase-like ATPase, C-terminal domain"/>
    <property type="match status" value="1"/>
</dbReference>
<evidence type="ECO:0000313" key="16">
    <source>
        <dbReference type="Proteomes" id="UP001596241"/>
    </source>
</evidence>
<dbReference type="InterPro" id="IPR005467">
    <property type="entry name" value="His_kinase_dom"/>
</dbReference>
<evidence type="ECO:0000256" key="5">
    <source>
        <dbReference type="ARBA" id="ARBA00022679"/>
    </source>
</evidence>
<dbReference type="CDD" id="cd00075">
    <property type="entry name" value="HATPase"/>
    <property type="match status" value="1"/>
</dbReference>
<dbReference type="InterPro" id="IPR036890">
    <property type="entry name" value="HATPase_C_sf"/>
</dbReference>